<dbReference type="VEuPathDB" id="FungiDB:PHYBLDRAFT_170999"/>
<dbReference type="InParanoid" id="A0A163A406"/>
<dbReference type="EMBL" id="KV440987">
    <property type="protein sequence ID" value="OAD70921.1"/>
    <property type="molecule type" value="Genomic_DNA"/>
</dbReference>
<keyword evidence="1" id="KW-0472">Membrane</keyword>
<keyword evidence="3" id="KW-1185">Reference proteome</keyword>
<evidence type="ECO:0000313" key="2">
    <source>
        <dbReference type="EMBL" id="OAD70921.1"/>
    </source>
</evidence>
<dbReference type="AlphaFoldDB" id="A0A163A406"/>
<accession>A0A163A406</accession>
<gene>
    <name evidence="2" type="ORF">PHYBLDRAFT_170999</name>
</gene>
<dbReference type="GeneID" id="28997371"/>
<dbReference type="OrthoDB" id="2443300at2759"/>
<keyword evidence="1" id="KW-0812">Transmembrane</keyword>
<dbReference type="RefSeq" id="XP_018288961.1">
    <property type="nucleotide sequence ID" value="XM_018436465.1"/>
</dbReference>
<dbReference type="InterPro" id="IPR036691">
    <property type="entry name" value="Endo/exonu/phosph_ase_sf"/>
</dbReference>
<evidence type="ECO:0008006" key="4">
    <source>
        <dbReference type="Google" id="ProtNLM"/>
    </source>
</evidence>
<organism evidence="2 3">
    <name type="scientific">Phycomyces blakesleeanus (strain ATCC 8743b / DSM 1359 / FGSC 10004 / NBRC 33097 / NRRL 1555)</name>
    <dbReference type="NCBI Taxonomy" id="763407"/>
    <lineage>
        <taxon>Eukaryota</taxon>
        <taxon>Fungi</taxon>
        <taxon>Fungi incertae sedis</taxon>
        <taxon>Mucoromycota</taxon>
        <taxon>Mucoromycotina</taxon>
        <taxon>Mucoromycetes</taxon>
        <taxon>Mucorales</taxon>
        <taxon>Phycomycetaceae</taxon>
        <taxon>Phycomyces</taxon>
    </lineage>
</organism>
<dbReference type="Proteomes" id="UP000077315">
    <property type="component" value="Unassembled WGS sequence"/>
</dbReference>
<name>A0A163A406_PHYB8</name>
<dbReference type="STRING" id="763407.A0A163A406"/>
<sequence>MLSKMGVLSQIDRSNSCVNLGQWYQFVVEDTKRQNSSALADKDSTSVFFHDKFPDFMRFLQGINCLLLCTIFWHIMKPPIGQRVRVQNSKSNGCEVVRLKSGEGAAILRGRHSEWLPPLPYPTRLNKAHHTNKNHPPKLIHFGHASLLPNEYLLLTTTTPLKTIKPTPSSCLRMSSIMAVPLAVSSSMSLANVTVLATSGLETGAVIQRVSLSRLPIFDLADLLYGLQTSLVLYRRILNGGICREPNFQTFFSGWTPRTVSILPRAPCPFGVVIAMLTIMTVRAAPNARPTNDSVGYVTKLGTTAELDAENSHTAVQETVAKQLTAQEAMDQEVTSKALEERVTSEQEANALVANLAAALFAKDNEIAALNATLTRSAEAKALATQQELETNRASIVALTSSPAGATGTSTVIPHNTVILPGLSKHGQALKDLRLHHKPKAPLGKIGKSIPAIMKTATVTATDPSQSDYRAILAKVTHMSSSFDPFFILVVYETASPAARATFYSDLQSFAILNNPIIQDRLFILGDFNFSFLKPTSLCTAPLSWQHYLGSYFVNCHTSLDPTLLPIFSRSSSTTTIDCMFAAYSMSLSIVNHDIQFISPLWTDHALLQTTICLGTSDKRRGLGVLTLLLPQTPTFFLLSIPLSIASFLSFPIMIHNASRKSSKLLRLGPPRNLVDAILHIGEKKLLKSLQSKWSQFLQSKPILAVRLLLLPKYDQQIAAIQQELVNATSLRAGLRWV</sequence>
<dbReference type="SUPFAM" id="SSF56219">
    <property type="entry name" value="DNase I-like"/>
    <property type="match status" value="1"/>
</dbReference>
<reference evidence="3" key="1">
    <citation type="submission" date="2015-06" db="EMBL/GenBank/DDBJ databases">
        <title>Expansion of signal transduction pathways in fungi by whole-genome duplication.</title>
        <authorList>
            <consortium name="DOE Joint Genome Institute"/>
            <person name="Corrochano L.M."/>
            <person name="Kuo A."/>
            <person name="Marcet-Houben M."/>
            <person name="Polaino S."/>
            <person name="Salamov A."/>
            <person name="Villalobos J.M."/>
            <person name="Alvarez M.I."/>
            <person name="Avalos J."/>
            <person name="Benito E.P."/>
            <person name="Benoit I."/>
            <person name="Burger G."/>
            <person name="Camino L.P."/>
            <person name="Canovas D."/>
            <person name="Cerda-Olmedo E."/>
            <person name="Cheng J.-F."/>
            <person name="Dominguez A."/>
            <person name="Elias M."/>
            <person name="Eslava A.P."/>
            <person name="Glaser F."/>
            <person name="Grimwood J."/>
            <person name="Gutierrez G."/>
            <person name="Heitman J."/>
            <person name="Henrissat B."/>
            <person name="Iturriaga E.A."/>
            <person name="Lang B.F."/>
            <person name="Lavin J.L."/>
            <person name="Lee S."/>
            <person name="Li W."/>
            <person name="Lindquist E."/>
            <person name="Lopez-Garcia S."/>
            <person name="Luque E.M."/>
            <person name="Marcos A.T."/>
            <person name="Martin J."/>
            <person name="McCluskey K."/>
            <person name="Medina H.R."/>
            <person name="Miralles-Duran A."/>
            <person name="Miyazaki A."/>
            <person name="Munoz-Torres E."/>
            <person name="Oguiza J.A."/>
            <person name="Ohm R."/>
            <person name="Olmedo M."/>
            <person name="Orejas M."/>
            <person name="Ortiz-Castellanos L."/>
            <person name="Pisabarro A.G."/>
            <person name="Rodriguez-Romero J."/>
            <person name="Ruiz-Herrera J."/>
            <person name="Ruiz-Vazquez R."/>
            <person name="Sanz C."/>
            <person name="Schackwitz W."/>
            <person name="Schmutz J."/>
            <person name="Shahriari M."/>
            <person name="Shelest E."/>
            <person name="Silva-Franco F."/>
            <person name="Soanes D."/>
            <person name="Syed K."/>
            <person name="Tagua V.G."/>
            <person name="Talbot N.J."/>
            <person name="Thon M."/>
            <person name="De vries R.P."/>
            <person name="Wiebenga A."/>
            <person name="Yadav J.S."/>
            <person name="Braun E.L."/>
            <person name="Baker S."/>
            <person name="Garre V."/>
            <person name="Horwitz B."/>
            <person name="Torres-Martinez S."/>
            <person name="Idnurm A."/>
            <person name="Herrera-Estrella A."/>
            <person name="Gabaldon T."/>
            <person name="Grigoriev I.V."/>
        </authorList>
    </citation>
    <scope>NUCLEOTIDE SEQUENCE [LARGE SCALE GENOMIC DNA]</scope>
    <source>
        <strain evidence="3">NRRL 1555(-)</strain>
    </source>
</reference>
<feature type="transmembrane region" description="Helical" evidence="1">
    <location>
        <begin position="636"/>
        <end position="655"/>
    </location>
</feature>
<evidence type="ECO:0000256" key="1">
    <source>
        <dbReference type="SAM" id="Phobius"/>
    </source>
</evidence>
<proteinExistence type="predicted"/>
<evidence type="ECO:0000313" key="3">
    <source>
        <dbReference type="Proteomes" id="UP000077315"/>
    </source>
</evidence>
<keyword evidence="1" id="KW-1133">Transmembrane helix</keyword>
<protein>
    <recommendedName>
        <fullName evidence="4">Endonuclease/exonuclease/phosphatase domain-containing protein</fullName>
    </recommendedName>
</protein>